<dbReference type="OrthoDB" id="8175892at2"/>
<dbReference type="eggNOG" id="ENOG502ZEJD">
    <property type="taxonomic scope" value="Bacteria"/>
</dbReference>
<evidence type="ECO:0000313" key="2">
    <source>
        <dbReference type="Proteomes" id="UP000028302"/>
    </source>
</evidence>
<dbReference type="STRING" id="1304275.C41B8_05368"/>
<accession>A0A084INM1</accession>
<dbReference type="InterPro" id="IPR023366">
    <property type="entry name" value="ATP_synth_asu-like_sf"/>
</dbReference>
<dbReference type="Gene3D" id="2.40.30.20">
    <property type="match status" value="1"/>
</dbReference>
<dbReference type="RefSeq" id="WP_037335166.1">
    <property type="nucleotide sequence ID" value="NZ_APNK01000005.1"/>
</dbReference>
<evidence type="ECO:0000313" key="1">
    <source>
        <dbReference type="EMBL" id="KEZ78305.1"/>
    </source>
</evidence>
<keyword evidence="2" id="KW-1185">Reference proteome</keyword>
<gene>
    <name evidence="1" type="ORF">C41B8_05368</name>
</gene>
<comment type="caution">
    <text evidence="1">The sequence shown here is derived from an EMBL/GenBank/DDBJ whole genome shotgun (WGS) entry which is preliminary data.</text>
</comment>
<sequence>MGQVATVHIKAGVYTDETARGAEPYWHDCDRIRFRSGLPEQIGGWRKMIGGNGAPIALLGRARAIHDWSSLDNQSWVAVGTHLKLYLLNSGNVYDITPLRDQGTLTDPFQAVGGNKTLTVNHVAHGCEPGDFVHFTAQGNATLNFDGEHRVARVITVDQYEIDLEAAPASGGNGGGAVDFEYEIHVGTASKDKVYGYGVGGYGQGTYGTPRTESTLYQSLRTWSLDNWGEDLLASPVEGPVYWWDRSLGPNKRAVLIENAPATNRWIMVSPEDRHLICFGAHTTQSRDAMEIRWSDQENFNDFTPTVNNTSGDKRLDAGSQIVTAIDTRSEKLIFTDEALYSMQFIGGTYVFGFSPLGRSVRIIGPNAAAQVNGVVYFMGDGDFFVYDGVLRPLTCPVRNHVFQDIDTFQGAKVYATVNRLYSEIIWVYPSAVADDNDRYVIYNYREQVWYFGTIDRTAMHDQSSAYGLPYGVDPNGHVYTHEDGVNADDQPMGSFLESYDIDIAEGGQFMHVSRLIPDFLAIDGQVELTLLGREFPQDDFRIRSGPHPITAMTRQINVRARNRQIAIRVAAATLDAYWRMGAFSAEVRAHGRR</sequence>
<protein>
    <submittedName>
        <fullName evidence="1">Uncharacterized protein</fullName>
    </submittedName>
</protein>
<dbReference type="EMBL" id="APNK01000005">
    <property type="protein sequence ID" value="KEZ78305.1"/>
    <property type="molecule type" value="Genomic_DNA"/>
</dbReference>
<dbReference type="AlphaFoldDB" id="A0A084INM1"/>
<reference evidence="1 2" key="1">
    <citation type="submission" date="2013-03" db="EMBL/GenBank/DDBJ databases">
        <title>Salinisphaera hydrothermalis C41B8 Genome Sequencing.</title>
        <authorList>
            <person name="Li C."/>
            <person name="Lai Q."/>
            <person name="Shao Z."/>
        </authorList>
    </citation>
    <scope>NUCLEOTIDE SEQUENCE [LARGE SCALE GENOMIC DNA]</scope>
    <source>
        <strain evidence="1 2">C41B8</strain>
    </source>
</reference>
<proteinExistence type="predicted"/>
<name>A0A084INM1_SALHC</name>
<organism evidence="1 2">
    <name type="scientific">Salinisphaera hydrothermalis (strain C41B8)</name>
    <dbReference type="NCBI Taxonomy" id="1304275"/>
    <lineage>
        <taxon>Bacteria</taxon>
        <taxon>Pseudomonadati</taxon>
        <taxon>Pseudomonadota</taxon>
        <taxon>Gammaproteobacteria</taxon>
        <taxon>Salinisphaerales</taxon>
        <taxon>Salinisphaeraceae</taxon>
        <taxon>Salinisphaera</taxon>
    </lineage>
</organism>
<dbReference type="Proteomes" id="UP000028302">
    <property type="component" value="Unassembled WGS sequence"/>
</dbReference>